<dbReference type="Proteomes" id="UP000321532">
    <property type="component" value="Unassembled WGS sequence"/>
</dbReference>
<name>A0A512B544_9BACT</name>
<evidence type="ECO:0000313" key="2">
    <source>
        <dbReference type="EMBL" id="GEO07106.1"/>
    </source>
</evidence>
<proteinExistence type="predicted"/>
<dbReference type="InterPro" id="IPR046674">
    <property type="entry name" value="DUF6544"/>
</dbReference>
<evidence type="ECO:0000256" key="1">
    <source>
        <dbReference type="SAM" id="Phobius"/>
    </source>
</evidence>
<accession>A0A512B544</accession>
<dbReference type="EMBL" id="BJYS01000051">
    <property type="protein sequence ID" value="GEO07106.1"/>
    <property type="molecule type" value="Genomic_DNA"/>
</dbReference>
<evidence type="ECO:0000313" key="3">
    <source>
        <dbReference type="Proteomes" id="UP000321532"/>
    </source>
</evidence>
<comment type="caution">
    <text evidence="2">The sequence shown here is derived from an EMBL/GenBank/DDBJ whole genome shotgun (WGS) entry which is preliminary data.</text>
</comment>
<gene>
    <name evidence="2" type="ORF">AAE02nite_47700</name>
</gene>
<feature type="transmembrane region" description="Helical" evidence="1">
    <location>
        <begin position="26"/>
        <end position="44"/>
    </location>
</feature>
<keyword evidence="1" id="KW-0812">Transmembrane</keyword>
<keyword evidence="1" id="KW-1133">Transmembrane helix</keyword>
<protein>
    <submittedName>
        <fullName evidence="2">Uncharacterized protein</fullName>
    </submittedName>
</protein>
<sequence>MFAAGGLVLSQALIIMYWPEAKFGTIANLIIAVGIILAYGSWNFNTTVSQELKKFSDQVSPKREIITQEMLLDLPPVVQQWLNRCQIIGKENIHSVHLQQRGEMRTTPEGKWMSVQADEYFTVAAPGFIWVADVQATPLLHLAGRDKYENGRGHMLIKLLSLYPVADAKGKETDQGTLLRYLGEMVWFPTAALSNYIRREQLSENATRATMSYGGVTAAGIFRFNSTGDVTSFEAKRYYDRKEGATLENWLVTVDPNSYREFNGIRVPTKSDVTWKLKTGDFTWFKLEVTDVIFNRAINQSGTLKPLIAKTKPYEMAR</sequence>
<keyword evidence="3" id="KW-1185">Reference proteome</keyword>
<dbReference type="Pfam" id="PF20181">
    <property type="entry name" value="DUF6544"/>
    <property type="match status" value="1"/>
</dbReference>
<keyword evidence="1" id="KW-0472">Membrane</keyword>
<reference evidence="2 3" key="1">
    <citation type="submission" date="2019-07" db="EMBL/GenBank/DDBJ databases">
        <title>Whole genome shotgun sequence of Adhaeribacter aerolatus NBRC 106133.</title>
        <authorList>
            <person name="Hosoyama A."/>
            <person name="Uohara A."/>
            <person name="Ohji S."/>
            <person name="Ichikawa N."/>
        </authorList>
    </citation>
    <scope>NUCLEOTIDE SEQUENCE [LARGE SCALE GENOMIC DNA]</scope>
    <source>
        <strain evidence="2 3">NBRC 106133</strain>
    </source>
</reference>
<dbReference type="AlphaFoldDB" id="A0A512B544"/>
<organism evidence="2 3">
    <name type="scientific">Adhaeribacter aerolatus</name>
    <dbReference type="NCBI Taxonomy" id="670289"/>
    <lineage>
        <taxon>Bacteria</taxon>
        <taxon>Pseudomonadati</taxon>
        <taxon>Bacteroidota</taxon>
        <taxon>Cytophagia</taxon>
        <taxon>Cytophagales</taxon>
        <taxon>Hymenobacteraceae</taxon>
        <taxon>Adhaeribacter</taxon>
    </lineage>
</organism>